<keyword evidence="2" id="KW-0802">TPR repeat</keyword>
<dbReference type="PROSITE" id="PS50005">
    <property type="entry name" value="TPR"/>
    <property type="match status" value="1"/>
</dbReference>
<reference evidence="6" key="2">
    <citation type="submission" date="2025-08" db="UniProtKB">
        <authorList>
            <consortium name="Ensembl"/>
        </authorList>
    </citation>
    <scope>IDENTIFICATION</scope>
    <source>
        <strain evidence="6">broiler</strain>
    </source>
</reference>
<dbReference type="SUPFAM" id="SSF50729">
    <property type="entry name" value="PH domain-like"/>
    <property type="match status" value="1"/>
</dbReference>
<dbReference type="OrthoDB" id="2357150at2759"/>
<feature type="region of interest" description="Disordered" evidence="4">
    <location>
        <begin position="1195"/>
        <end position="1244"/>
    </location>
</feature>
<evidence type="ECO:0000313" key="6">
    <source>
        <dbReference type="Ensembl" id="ENSGALP00010032120.1"/>
    </source>
</evidence>
<protein>
    <recommendedName>
        <fullName evidence="5">RanBD1 domain-containing protein</fullName>
    </recommendedName>
</protein>
<evidence type="ECO:0000256" key="4">
    <source>
        <dbReference type="SAM" id="MobiDB-lite"/>
    </source>
</evidence>
<dbReference type="InterPro" id="IPR019734">
    <property type="entry name" value="TPR_rpt"/>
</dbReference>
<evidence type="ECO:0000256" key="3">
    <source>
        <dbReference type="SAM" id="Coils"/>
    </source>
</evidence>
<feature type="coiled-coil region" evidence="3">
    <location>
        <begin position="802"/>
        <end position="836"/>
    </location>
</feature>
<reference evidence="6" key="3">
    <citation type="submission" date="2025-09" db="UniProtKB">
        <authorList>
            <consortium name="Ensembl"/>
        </authorList>
    </citation>
    <scope>IDENTIFICATION</scope>
    <source>
        <strain evidence="6">broiler</strain>
    </source>
</reference>
<dbReference type="Pfam" id="PF00638">
    <property type="entry name" value="Ran_BP1"/>
    <property type="match status" value="1"/>
</dbReference>
<name>A0A8V0ZTH0_CHICK</name>
<dbReference type="FunFam" id="1.25.40.10:FF:000114">
    <property type="entry name" value="E3 SUMO-protein ligase RanBP2 isoform X1"/>
    <property type="match status" value="1"/>
</dbReference>
<dbReference type="Gene3D" id="2.30.29.30">
    <property type="entry name" value="Pleckstrin-homology domain (PH domain)/Phosphotyrosine-binding domain (PTB)"/>
    <property type="match status" value="1"/>
</dbReference>
<dbReference type="FunCoup" id="A0A8V0ZTH0">
    <property type="interactions" value="4"/>
</dbReference>
<evidence type="ECO:0000259" key="5">
    <source>
        <dbReference type="PROSITE" id="PS50196"/>
    </source>
</evidence>
<accession>A0A8V0ZTH0</accession>
<dbReference type="Gene3D" id="1.25.40.10">
    <property type="entry name" value="Tetratricopeptide repeat domain"/>
    <property type="match status" value="1"/>
</dbReference>
<dbReference type="Ensembl" id="ENSGALT00010053296.1">
    <property type="protein sequence ID" value="ENSGALP00010032120.1"/>
    <property type="gene ID" value="ENSGALG00010021914.1"/>
</dbReference>
<evidence type="ECO:0000256" key="2">
    <source>
        <dbReference type="PROSITE-ProRule" id="PRU00339"/>
    </source>
</evidence>
<dbReference type="PROSITE" id="PS50196">
    <property type="entry name" value="RANBD1"/>
    <property type="match status" value="1"/>
</dbReference>
<keyword evidence="7" id="KW-1185">Reference proteome</keyword>
<dbReference type="SMART" id="SM00028">
    <property type="entry name" value="TPR"/>
    <property type="match status" value="1"/>
</dbReference>
<dbReference type="GeneTree" id="ENSGT00940000154389"/>
<feature type="domain" description="RanBD1" evidence="5">
    <location>
        <begin position="961"/>
        <end position="1095"/>
    </location>
</feature>
<dbReference type="InterPro" id="IPR011993">
    <property type="entry name" value="PH-like_dom_sf"/>
</dbReference>
<evidence type="ECO:0000256" key="1">
    <source>
        <dbReference type="ARBA" id="ARBA00022553"/>
    </source>
</evidence>
<feature type="repeat" description="TPR" evidence="2">
    <location>
        <begin position="61"/>
        <end position="94"/>
    </location>
</feature>
<keyword evidence="3" id="KW-0175">Coiled coil</keyword>
<dbReference type="SMART" id="SM00160">
    <property type="entry name" value="RanBD"/>
    <property type="match status" value="1"/>
</dbReference>
<dbReference type="PANTHER" id="PTHR23138:SF87">
    <property type="entry name" value="E3 SUMO-PROTEIN LIGASE RANBP2"/>
    <property type="match status" value="1"/>
</dbReference>
<dbReference type="Proteomes" id="UP000000539">
    <property type="component" value="Chromosome 10"/>
</dbReference>
<dbReference type="PANTHER" id="PTHR23138">
    <property type="entry name" value="RAN BINDING PROTEIN"/>
    <property type="match status" value="1"/>
</dbReference>
<proteinExistence type="predicted"/>
<evidence type="ECO:0000313" key="7">
    <source>
        <dbReference type="Proteomes" id="UP000000539"/>
    </source>
</evidence>
<sequence length="1346" mass="151118">MLRRTKAEVERYVASVQAAASSPRERSLKGFFFAKLYFGIKEYELAQRHLSIYLHVRERDPKAHRFLGQIYEAQDNVEKACGCYKRSVELNPMQKDLVLKIAELLSNHNITDERAKYWVEKAARLFPGNPAAYRLKEQLLERKGEAGWNQLLDMIRTELCAKPDDLYLNIRLVALYRSNNKLRDAVLHCQEVEKKIPVDSSLEWCSCVIRTFEEYLESVQDLESDRNNWRAIKKDHLLAYSSLVKMTLASRDVQESRGALESFDRVLHSVKLCVNGPDELSRAFLEMKGHFYMHAGTFLLKMAQNSEAQWRDACELAALCYLKSFHIPKPKSKLVKGDGTGQDLLEMLACDRKSQSGHMLLNLSHSKEDFLKNIVENFANKSGLFTLFESLFGSGASKERSFLSTDDIGDVSTQAPVQEELSEYDIGAVRMHSGSLQHLVWLGLQWNSMSVLFPLRKLLERLFHLPQETSKLETDAPDSICLLDLEVFLLGMVFTGNLELQEKLNTRCGTHQPPFLPLLLCKQYCTEKQRSWWDAVCTLMQKKTIPDSVTKLRLLVQHGLSTLRALEKHGLQPALIIHWARSLQKTGISLNSFCDQKQYIGRSVYYWKKTLLSLKTIKKHKSIPKPTDPLFKHFRSVDIQVAAYEEEAHIAFATLDAVEGKTDDALLAFEAIKNVVSYWNLAILCQRKAKEIENDAMLPEQREEHKTYLLKRKHYLMKVIDESSCDPSVANKLPVSVKTVTEMLNAVIQELGENEEEESLASRNISQAAGLEVKYSTPSPKRLSFSPANNYKFSPETLPQWAEDQKSLLQMLSQQVEALKNEIQEMKRNRSGVSISSHGWPGESYGTDTVSAGYERAQNLHEVPVTVATSGPSVDYSQSPAYNSHQVLRTAATNVTSTKVRTNVSAQAVPADLLKTTGFDSGKDKHLHLRILQMLKLSLQRKDATSAWVPPAKLKFGAPSESDSKGSSMSTAFTTVAESFKQTWDEAKQAHQKGTVIMPHVSHTPAAGVMSEEASSCRGSCKTGRQVVKLHANHRTAADRNMRPAKGSDRAWVWTACNFADRGRKVELLAVRFKRQDVAGSFKQTCDEAKQAHETGTLITPRVSRTNTARASPCGKDAVAGLEGTGRVAADLSRGDAASDAAAEASELWSTSETPRKPVVSPAKFVFQCESIKSVFGSEKTFPFGNTSAPSSLFGFGFHPPRKSTASQKAEEEKPGAAEPRKSCGAPQKPLESKASQLAPAAQDGPSNFSFKILEKGEENVLLLGKINRLRRRLEEQLCRSLLHLSVALVVTWRMLIQQALRKKLKLKERKYESSLYVNLGNKVAVLFLDYFHLVRNKISIRLKTT</sequence>
<dbReference type="InterPro" id="IPR045255">
    <property type="entry name" value="RanBP1-like"/>
</dbReference>
<feature type="compositionally biased region" description="Basic and acidic residues" evidence="4">
    <location>
        <begin position="1209"/>
        <end position="1222"/>
    </location>
</feature>
<dbReference type="InterPro" id="IPR011990">
    <property type="entry name" value="TPR-like_helical_dom_sf"/>
</dbReference>
<reference evidence="6" key="1">
    <citation type="submission" date="2020-11" db="EMBL/GenBank/DDBJ databases">
        <title>Gallus gallus (Chicken) genome, bGalGal1, GRCg7b, maternal haplotype autosomes + Z &amp; W.</title>
        <authorList>
            <person name="Warren W."/>
            <person name="Formenti G."/>
            <person name="Fedrigo O."/>
            <person name="Haase B."/>
            <person name="Mountcastle J."/>
            <person name="Balacco J."/>
            <person name="Tracey A."/>
            <person name="Schneider V."/>
            <person name="Okimoto R."/>
            <person name="Cheng H."/>
            <person name="Hawken R."/>
            <person name="Howe K."/>
            <person name="Jarvis E.D."/>
        </authorList>
    </citation>
    <scope>NUCLEOTIDE SEQUENCE [LARGE SCALE GENOMIC DNA]</scope>
    <source>
        <strain evidence="6">Broiler</strain>
    </source>
</reference>
<dbReference type="SUPFAM" id="SSF48452">
    <property type="entry name" value="TPR-like"/>
    <property type="match status" value="1"/>
</dbReference>
<gene>
    <name evidence="6" type="primary">LOC112533198</name>
</gene>
<dbReference type="InterPro" id="IPR000156">
    <property type="entry name" value="Ran_bind_dom"/>
</dbReference>
<keyword evidence="1" id="KW-0597">Phosphoprotein</keyword>
<organism evidence="6 7">
    <name type="scientific">Gallus gallus</name>
    <name type="common">Chicken</name>
    <dbReference type="NCBI Taxonomy" id="9031"/>
    <lineage>
        <taxon>Eukaryota</taxon>
        <taxon>Metazoa</taxon>
        <taxon>Chordata</taxon>
        <taxon>Craniata</taxon>
        <taxon>Vertebrata</taxon>
        <taxon>Euteleostomi</taxon>
        <taxon>Archelosauria</taxon>
        <taxon>Archosauria</taxon>
        <taxon>Dinosauria</taxon>
        <taxon>Saurischia</taxon>
        <taxon>Theropoda</taxon>
        <taxon>Coelurosauria</taxon>
        <taxon>Aves</taxon>
        <taxon>Neognathae</taxon>
        <taxon>Galloanserae</taxon>
        <taxon>Galliformes</taxon>
        <taxon>Phasianidae</taxon>
        <taxon>Phasianinae</taxon>
        <taxon>Gallus</taxon>
    </lineage>
</organism>